<comment type="caution">
    <text evidence="2">The sequence shown here is derived from an EMBL/GenBank/DDBJ whole genome shotgun (WGS) entry which is preliminary data.</text>
</comment>
<keyword evidence="3" id="KW-1185">Reference proteome</keyword>
<dbReference type="GO" id="GO:0042578">
    <property type="term" value="F:phosphoric ester hydrolase activity"/>
    <property type="evidence" value="ECO:0007669"/>
    <property type="project" value="TreeGrafter"/>
</dbReference>
<dbReference type="EMBL" id="SGXF01000001">
    <property type="protein sequence ID" value="RZT02049.1"/>
    <property type="molecule type" value="Genomic_DNA"/>
</dbReference>
<dbReference type="PANTHER" id="PTHR36928">
    <property type="entry name" value="PHOSPHATASE YCDX-RELATED"/>
    <property type="match status" value="1"/>
</dbReference>
<evidence type="ECO:0000313" key="2">
    <source>
        <dbReference type="EMBL" id="RZT02049.1"/>
    </source>
</evidence>
<dbReference type="OrthoDB" id="9808747at2"/>
<keyword evidence="2" id="KW-0378">Hydrolase</keyword>
<dbReference type="Pfam" id="PF02811">
    <property type="entry name" value="PHP"/>
    <property type="match status" value="1"/>
</dbReference>
<dbReference type="AlphaFoldDB" id="A0A4Q7PMA6"/>
<dbReference type="SMART" id="SM00481">
    <property type="entry name" value="POLIIIAc"/>
    <property type="match status" value="1"/>
</dbReference>
<dbReference type="InterPro" id="IPR004013">
    <property type="entry name" value="PHP_dom"/>
</dbReference>
<dbReference type="SUPFAM" id="SSF89550">
    <property type="entry name" value="PHP domain-like"/>
    <property type="match status" value="1"/>
</dbReference>
<feature type="domain" description="Polymerase/histidinol phosphatase N-terminal" evidence="1">
    <location>
        <begin position="3"/>
        <end position="78"/>
    </location>
</feature>
<dbReference type="RefSeq" id="WP_130432091.1">
    <property type="nucleotide sequence ID" value="NZ_SGXF01000001.1"/>
</dbReference>
<protein>
    <submittedName>
        <fullName evidence="2">Putative hydrolase</fullName>
    </submittedName>
</protein>
<sequence>MYTDYHTHTIASGHGTRDTIDRLARAAAAKGIQILGISDHAPAMPGAASISYFRNLRYSARERYGVRLCFGAELNVLDFSGKVDLPEDILRTLDYAVISLHPQCFRSGTAEQNTTALIRAMAAPHVRIIGHPDDEKYPLDYDVLVMAAKKAGVLPELNNSSLSPHGYRGDSRRYDILLLEACARHNVPIILGSDSHGAKHVGDFTWCRRLLEETAFPAELVRDIL</sequence>
<evidence type="ECO:0000313" key="3">
    <source>
        <dbReference type="Proteomes" id="UP000292927"/>
    </source>
</evidence>
<reference evidence="2 3" key="1">
    <citation type="submission" date="2019-02" db="EMBL/GenBank/DDBJ databases">
        <title>Genomic Encyclopedia of Type Strains, Phase IV (KMG-IV): sequencing the most valuable type-strain genomes for metagenomic binning, comparative biology and taxonomic classification.</title>
        <authorList>
            <person name="Goeker M."/>
        </authorList>
    </citation>
    <scope>NUCLEOTIDE SEQUENCE [LARGE SCALE GENOMIC DNA]</scope>
    <source>
        <strain evidence="2 3">DSM 29486</strain>
    </source>
</reference>
<dbReference type="InterPro" id="IPR016195">
    <property type="entry name" value="Pol/histidinol_Pase-like"/>
</dbReference>
<dbReference type="Proteomes" id="UP000292927">
    <property type="component" value="Unassembled WGS sequence"/>
</dbReference>
<proteinExistence type="predicted"/>
<dbReference type="GO" id="GO:0008270">
    <property type="term" value="F:zinc ion binding"/>
    <property type="evidence" value="ECO:0007669"/>
    <property type="project" value="TreeGrafter"/>
</dbReference>
<name>A0A4Q7PMA6_9FIRM</name>
<accession>A0A4Q7PMA6</accession>
<dbReference type="GO" id="GO:0005829">
    <property type="term" value="C:cytosol"/>
    <property type="evidence" value="ECO:0007669"/>
    <property type="project" value="TreeGrafter"/>
</dbReference>
<dbReference type="InterPro" id="IPR050243">
    <property type="entry name" value="PHP_phosphatase"/>
</dbReference>
<organism evidence="2 3">
    <name type="scientific">Cuneatibacter caecimuris</name>
    <dbReference type="NCBI Taxonomy" id="1796618"/>
    <lineage>
        <taxon>Bacteria</taxon>
        <taxon>Bacillati</taxon>
        <taxon>Bacillota</taxon>
        <taxon>Clostridia</taxon>
        <taxon>Lachnospirales</taxon>
        <taxon>Lachnospiraceae</taxon>
        <taxon>Cuneatibacter</taxon>
    </lineage>
</organism>
<dbReference type="PANTHER" id="PTHR36928:SF1">
    <property type="entry name" value="PHOSPHATASE YCDX-RELATED"/>
    <property type="match status" value="1"/>
</dbReference>
<dbReference type="InterPro" id="IPR003141">
    <property type="entry name" value="Pol/His_phosphatase_N"/>
</dbReference>
<gene>
    <name evidence="2" type="ORF">EV209_0153</name>
</gene>
<dbReference type="CDD" id="cd07437">
    <property type="entry name" value="PHP_HisPPase_Ycdx_like"/>
    <property type="match status" value="1"/>
</dbReference>
<dbReference type="Gene3D" id="3.20.20.140">
    <property type="entry name" value="Metal-dependent hydrolases"/>
    <property type="match status" value="1"/>
</dbReference>
<evidence type="ECO:0000259" key="1">
    <source>
        <dbReference type="SMART" id="SM00481"/>
    </source>
</evidence>